<dbReference type="Gene3D" id="3.20.20.80">
    <property type="entry name" value="Glycosidases"/>
    <property type="match status" value="1"/>
</dbReference>
<protein>
    <recommendedName>
        <fullName evidence="4">GH84 domain-containing protein</fullName>
    </recommendedName>
</protein>
<dbReference type="InterPro" id="IPR051822">
    <property type="entry name" value="Glycosyl_Hydrolase_84"/>
</dbReference>
<dbReference type="InterPro" id="IPR017853">
    <property type="entry name" value="GH"/>
</dbReference>
<evidence type="ECO:0000313" key="5">
    <source>
        <dbReference type="EMBL" id="OGK03072.1"/>
    </source>
</evidence>
<evidence type="ECO:0000256" key="1">
    <source>
        <dbReference type="ARBA" id="ARBA00022801"/>
    </source>
</evidence>
<dbReference type="Proteomes" id="UP000179243">
    <property type="component" value="Unassembled WGS sequence"/>
</dbReference>
<dbReference type="SUPFAM" id="SSF51445">
    <property type="entry name" value="(Trans)glycosidases"/>
    <property type="match status" value="1"/>
</dbReference>
<dbReference type="GO" id="GO:0015929">
    <property type="term" value="F:hexosaminidase activity"/>
    <property type="evidence" value="ECO:0007669"/>
    <property type="project" value="UniProtKB-ARBA"/>
</dbReference>
<dbReference type="EMBL" id="MFYX01000098">
    <property type="protein sequence ID" value="OGK03072.1"/>
    <property type="molecule type" value="Genomic_DNA"/>
</dbReference>
<comment type="similarity">
    <text evidence="3">Belongs to the glycosyl hydrolase 84 family.</text>
</comment>
<accession>A0A1F7F963</accession>
<keyword evidence="2 3" id="KW-0326">Glycosidase</keyword>
<sequence length="411" mass="46801">MAESFLLRGYIEGYYGKAHTHQERLGLFEFLKGVRMNAYMYAPKDDPLHRGLWRTPYPAADLRRFKDLARKADKCGIKFIYAMSPGLDITFTSKKDVLALINKYNQLRRIGISHFALLMDDIPAQLCPLDKKTFKRPGVAQAYLGNLVKEKLNGCELLFCPTEYCSAHTGYSERTSQYLQDISVLDPEIRAFWTGPQVVAEKITGAMVADASETMRRKLVIWDNYHANDYTPSRVFLGPVSGRDASLRKYAEGFLTNMTEYLNLNKIPLLTVADYARDPAGYNPEASWKRAAAKIEPKAFKHLSFAREFFDGPYSYGKKALVIAARMRSQRVSAKEGGAIIELLSDTTNAVQDRGLFNELSRFIHILLGDFNIYLRFIDPEVVKDELFRKWYCTRKSMTGLAVDSLINKVL</sequence>
<keyword evidence="1 3" id="KW-0378">Hydrolase</keyword>
<reference evidence="5 6" key="1">
    <citation type="journal article" date="2016" name="Nat. Commun.">
        <title>Thousands of microbial genomes shed light on interconnected biogeochemical processes in an aquifer system.</title>
        <authorList>
            <person name="Anantharaman K."/>
            <person name="Brown C.T."/>
            <person name="Hug L.A."/>
            <person name="Sharon I."/>
            <person name="Castelle C.J."/>
            <person name="Probst A.J."/>
            <person name="Thomas B.C."/>
            <person name="Singh A."/>
            <person name="Wilkins M.J."/>
            <person name="Karaoz U."/>
            <person name="Brodie E.L."/>
            <person name="Williams K.H."/>
            <person name="Hubbard S.S."/>
            <person name="Banfield J.F."/>
        </authorList>
    </citation>
    <scope>NUCLEOTIDE SEQUENCE [LARGE SCALE GENOMIC DNA]</scope>
</reference>
<comment type="caution">
    <text evidence="5">The sequence shown here is derived from an EMBL/GenBank/DDBJ whole genome shotgun (WGS) entry which is preliminary data.</text>
</comment>
<evidence type="ECO:0000259" key="4">
    <source>
        <dbReference type="PROSITE" id="PS52009"/>
    </source>
</evidence>
<proteinExistence type="inferred from homology"/>
<dbReference type="GO" id="GO:1901135">
    <property type="term" value="P:carbohydrate derivative metabolic process"/>
    <property type="evidence" value="ECO:0007669"/>
    <property type="project" value="UniProtKB-ARBA"/>
</dbReference>
<evidence type="ECO:0000256" key="3">
    <source>
        <dbReference type="PROSITE-ProRule" id="PRU01353"/>
    </source>
</evidence>
<dbReference type="PANTHER" id="PTHR13170">
    <property type="entry name" value="O-GLCNACASE"/>
    <property type="match status" value="1"/>
</dbReference>
<dbReference type="PANTHER" id="PTHR13170:SF16">
    <property type="entry name" value="PROTEIN O-GLCNACASE"/>
    <property type="match status" value="1"/>
</dbReference>
<gene>
    <name evidence="5" type="ORF">A2519_21525</name>
</gene>
<evidence type="ECO:0000256" key="2">
    <source>
        <dbReference type="ARBA" id="ARBA00023295"/>
    </source>
</evidence>
<evidence type="ECO:0000313" key="6">
    <source>
        <dbReference type="Proteomes" id="UP000179243"/>
    </source>
</evidence>
<organism evidence="5 6">
    <name type="scientific">Candidatus Raymondbacteria bacterium RIFOXYD12_FULL_49_13</name>
    <dbReference type="NCBI Taxonomy" id="1817890"/>
    <lineage>
        <taxon>Bacteria</taxon>
        <taxon>Raymondiibacteriota</taxon>
    </lineage>
</organism>
<feature type="domain" description="GH84" evidence="4">
    <location>
        <begin position="6"/>
        <end position="280"/>
    </location>
</feature>
<dbReference type="InterPro" id="IPR011496">
    <property type="entry name" value="O-GlcNAcase_cat"/>
</dbReference>
<feature type="active site" description="Proton donor" evidence="3">
    <location>
        <position position="121"/>
    </location>
</feature>
<dbReference type="PROSITE" id="PS52009">
    <property type="entry name" value="GH84"/>
    <property type="match status" value="1"/>
</dbReference>
<dbReference type="Pfam" id="PF07555">
    <property type="entry name" value="NAGidase"/>
    <property type="match status" value="1"/>
</dbReference>
<name>A0A1F7F963_UNCRA</name>
<dbReference type="AlphaFoldDB" id="A0A1F7F963"/>